<feature type="compositionally biased region" description="Basic and acidic residues" evidence="1">
    <location>
        <begin position="71"/>
        <end position="85"/>
    </location>
</feature>
<name>A0A9Q3EPX2_9BASI</name>
<evidence type="ECO:0000313" key="2">
    <source>
        <dbReference type="EMBL" id="MBW0525873.1"/>
    </source>
</evidence>
<keyword evidence="3" id="KW-1185">Reference proteome</keyword>
<feature type="region of interest" description="Disordered" evidence="1">
    <location>
        <begin position="71"/>
        <end position="116"/>
    </location>
</feature>
<dbReference type="Proteomes" id="UP000765509">
    <property type="component" value="Unassembled WGS sequence"/>
</dbReference>
<evidence type="ECO:0000256" key="1">
    <source>
        <dbReference type="SAM" id="MobiDB-lite"/>
    </source>
</evidence>
<dbReference type="InterPro" id="IPR021109">
    <property type="entry name" value="Peptidase_aspartic_dom_sf"/>
</dbReference>
<proteinExistence type="predicted"/>
<comment type="caution">
    <text evidence="2">The sequence shown here is derived from an EMBL/GenBank/DDBJ whole genome shotgun (WGS) entry which is preliminary data.</text>
</comment>
<protein>
    <submittedName>
        <fullName evidence="2">Uncharacterized protein</fullName>
    </submittedName>
</protein>
<dbReference type="Gene3D" id="2.40.70.10">
    <property type="entry name" value="Acid Proteases"/>
    <property type="match status" value="1"/>
</dbReference>
<organism evidence="2 3">
    <name type="scientific">Austropuccinia psidii MF-1</name>
    <dbReference type="NCBI Taxonomy" id="1389203"/>
    <lineage>
        <taxon>Eukaryota</taxon>
        <taxon>Fungi</taxon>
        <taxon>Dikarya</taxon>
        <taxon>Basidiomycota</taxon>
        <taxon>Pucciniomycotina</taxon>
        <taxon>Pucciniomycetes</taxon>
        <taxon>Pucciniales</taxon>
        <taxon>Sphaerophragmiaceae</taxon>
        <taxon>Austropuccinia</taxon>
    </lineage>
</organism>
<dbReference type="AlphaFoldDB" id="A0A9Q3EPX2"/>
<reference evidence="2" key="1">
    <citation type="submission" date="2021-03" db="EMBL/GenBank/DDBJ databases">
        <title>Draft genome sequence of rust myrtle Austropuccinia psidii MF-1, a brazilian biotype.</title>
        <authorList>
            <person name="Quecine M.C."/>
            <person name="Pachon D.M.R."/>
            <person name="Bonatelli M.L."/>
            <person name="Correr F.H."/>
            <person name="Franceschini L.M."/>
            <person name="Leite T.F."/>
            <person name="Margarido G.R.A."/>
            <person name="Almeida C.A."/>
            <person name="Ferrarezi J.A."/>
            <person name="Labate C.A."/>
        </authorList>
    </citation>
    <scope>NUCLEOTIDE SEQUENCE</scope>
    <source>
        <strain evidence="2">MF-1</strain>
    </source>
</reference>
<sequence length="229" mass="26071">MKEGGHSALYMAYFRSLVSKIGDWVEWALIHHFRKGLASRILDQLASHPSNIDSLQDLMNISLKLDTRYHERQKEKNHHQEKNPEASKSNSSYHQNSSSSSHKKTNFHSQKQDKPHSSFLNKDFKLKVIDTPKGEDLILGFDFINNFNPSIDWRQGLITFNADHKDYSDPSKSFRNDFSSDKSSAALVGDPRTPSFPSSVHIPSINSPQSLPLSGDEVFKEIQDVVEDM</sequence>
<evidence type="ECO:0000313" key="3">
    <source>
        <dbReference type="Proteomes" id="UP000765509"/>
    </source>
</evidence>
<dbReference type="EMBL" id="AVOT02032158">
    <property type="protein sequence ID" value="MBW0525873.1"/>
    <property type="molecule type" value="Genomic_DNA"/>
</dbReference>
<gene>
    <name evidence="2" type="ORF">O181_065588</name>
</gene>
<accession>A0A9Q3EPX2</accession>
<feature type="compositionally biased region" description="Low complexity" evidence="1">
    <location>
        <begin position="87"/>
        <end position="100"/>
    </location>
</feature>